<dbReference type="Gene3D" id="1.20.1250.20">
    <property type="entry name" value="MFS general substrate transporter like domains"/>
    <property type="match status" value="1"/>
</dbReference>
<dbReference type="PROSITE" id="PS50850">
    <property type="entry name" value="MFS"/>
    <property type="match status" value="1"/>
</dbReference>
<dbReference type="WBParaSite" id="ASIM_0000216601-mRNA-1">
    <property type="protein sequence ID" value="ASIM_0000216601-mRNA-1"/>
    <property type="gene ID" value="ASIM_0000216601"/>
</dbReference>
<feature type="domain" description="Major facilitator superfamily (MFS) profile" evidence="7">
    <location>
        <begin position="1"/>
        <end position="147"/>
    </location>
</feature>
<keyword evidence="4 6" id="KW-1133">Transmembrane helix</keyword>
<evidence type="ECO:0000313" key="9">
    <source>
        <dbReference type="Proteomes" id="UP000267096"/>
    </source>
</evidence>
<evidence type="ECO:0000256" key="5">
    <source>
        <dbReference type="ARBA" id="ARBA00023136"/>
    </source>
</evidence>
<reference evidence="10" key="1">
    <citation type="submission" date="2017-02" db="UniProtKB">
        <authorList>
            <consortium name="WormBaseParasite"/>
        </authorList>
    </citation>
    <scope>IDENTIFICATION</scope>
</reference>
<dbReference type="PROSITE" id="PS00216">
    <property type="entry name" value="SUGAR_TRANSPORT_1"/>
    <property type="match status" value="1"/>
</dbReference>
<dbReference type="AlphaFoldDB" id="A0A0M3J3Q3"/>
<keyword evidence="2" id="KW-0813">Transport</keyword>
<evidence type="ECO:0000259" key="7">
    <source>
        <dbReference type="PROSITE" id="PS50850"/>
    </source>
</evidence>
<dbReference type="SUPFAM" id="SSF103473">
    <property type="entry name" value="MFS general substrate transporter"/>
    <property type="match status" value="1"/>
</dbReference>
<dbReference type="PANTHER" id="PTHR23504:SF31">
    <property type="entry name" value="MAJOR FACILITATOR SUPERFAMILY DOMAIN-CONTAINING PROTEIN 10"/>
    <property type="match status" value="1"/>
</dbReference>
<dbReference type="EMBL" id="UYRR01002518">
    <property type="protein sequence ID" value="VDK19565.1"/>
    <property type="molecule type" value="Genomic_DNA"/>
</dbReference>
<evidence type="ECO:0000313" key="10">
    <source>
        <dbReference type="WBParaSite" id="ASIM_0000216601-mRNA-1"/>
    </source>
</evidence>
<feature type="transmembrane region" description="Helical" evidence="6">
    <location>
        <begin position="7"/>
        <end position="24"/>
    </location>
</feature>
<dbReference type="InterPro" id="IPR036259">
    <property type="entry name" value="MFS_trans_sf"/>
</dbReference>
<keyword evidence="3 6" id="KW-0812">Transmembrane</keyword>
<evidence type="ECO:0000256" key="1">
    <source>
        <dbReference type="ARBA" id="ARBA00004141"/>
    </source>
</evidence>
<dbReference type="GO" id="GO:0022857">
    <property type="term" value="F:transmembrane transporter activity"/>
    <property type="evidence" value="ECO:0007669"/>
    <property type="project" value="InterPro"/>
</dbReference>
<reference evidence="8 9" key="2">
    <citation type="submission" date="2018-11" db="EMBL/GenBank/DDBJ databases">
        <authorList>
            <consortium name="Pathogen Informatics"/>
        </authorList>
    </citation>
    <scope>NUCLEOTIDE SEQUENCE [LARGE SCALE GENOMIC DNA]</scope>
</reference>
<organism evidence="10">
    <name type="scientific">Anisakis simplex</name>
    <name type="common">Herring worm</name>
    <dbReference type="NCBI Taxonomy" id="6269"/>
    <lineage>
        <taxon>Eukaryota</taxon>
        <taxon>Metazoa</taxon>
        <taxon>Ecdysozoa</taxon>
        <taxon>Nematoda</taxon>
        <taxon>Chromadorea</taxon>
        <taxon>Rhabditida</taxon>
        <taxon>Spirurina</taxon>
        <taxon>Ascaridomorpha</taxon>
        <taxon>Ascaridoidea</taxon>
        <taxon>Anisakidae</taxon>
        <taxon>Anisakis</taxon>
        <taxon>Anisakis simplex complex</taxon>
    </lineage>
</organism>
<feature type="transmembrane region" description="Helical" evidence="6">
    <location>
        <begin position="127"/>
        <end position="146"/>
    </location>
</feature>
<protein>
    <submittedName>
        <fullName evidence="10">Tetracycline-efflux transporter, putative (inferred by orthology to a S. mansoni protein)</fullName>
    </submittedName>
</protein>
<dbReference type="PANTHER" id="PTHR23504">
    <property type="entry name" value="MAJOR FACILITATOR SUPERFAMILY DOMAIN-CONTAINING PROTEIN 10"/>
    <property type="match status" value="1"/>
</dbReference>
<dbReference type="GO" id="GO:0016020">
    <property type="term" value="C:membrane"/>
    <property type="evidence" value="ECO:0007669"/>
    <property type="project" value="UniProtKB-SubCell"/>
</dbReference>
<proteinExistence type="predicted"/>
<evidence type="ECO:0000256" key="4">
    <source>
        <dbReference type="ARBA" id="ARBA00022989"/>
    </source>
</evidence>
<dbReference type="Pfam" id="PF07690">
    <property type="entry name" value="MFS_1"/>
    <property type="match status" value="1"/>
</dbReference>
<dbReference type="InterPro" id="IPR011701">
    <property type="entry name" value="MFS"/>
</dbReference>
<evidence type="ECO:0000256" key="3">
    <source>
        <dbReference type="ARBA" id="ARBA00022692"/>
    </source>
</evidence>
<keyword evidence="5 6" id="KW-0472">Membrane</keyword>
<dbReference type="Proteomes" id="UP000267096">
    <property type="component" value="Unassembled WGS sequence"/>
</dbReference>
<accession>A0A0M3J3Q3</accession>
<dbReference type="OrthoDB" id="196650at2759"/>
<feature type="transmembrane region" description="Helical" evidence="6">
    <location>
        <begin position="73"/>
        <end position="91"/>
    </location>
</feature>
<name>A0A0M3J3Q3_ANISI</name>
<dbReference type="InterPro" id="IPR020846">
    <property type="entry name" value="MFS_dom"/>
</dbReference>
<evidence type="ECO:0000313" key="8">
    <source>
        <dbReference type="EMBL" id="VDK19565.1"/>
    </source>
</evidence>
<keyword evidence="9" id="KW-1185">Reference proteome</keyword>
<evidence type="ECO:0000256" key="2">
    <source>
        <dbReference type="ARBA" id="ARBA00022448"/>
    </source>
</evidence>
<gene>
    <name evidence="8" type="ORF">ASIM_LOCUS2036</name>
</gene>
<dbReference type="InterPro" id="IPR005829">
    <property type="entry name" value="Sugar_transporter_CS"/>
</dbReference>
<evidence type="ECO:0000256" key="6">
    <source>
        <dbReference type="SAM" id="Phobius"/>
    </source>
</evidence>
<comment type="subcellular location">
    <subcellularLocation>
        <location evidence="1">Membrane</location>
        <topology evidence="1">Multi-pass membrane protein</topology>
    </subcellularLocation>
</comment>
<sequence>MESSALIFDLLAFTSILPLFPIIIDFYAKDPDSNCGHYDDISSGLLGSLFSALQFLSSPVLGALSDVYGRKPILIVSLCGSLCSYLLWYNASKFSIFVLSRVIGGISKASTSIYTAIISDLYSEQNVVGKGMVFIFFIVFIIITLLL</sequence>